<dbReference type="EMBL" id="BLXZ01000001">
    <property type="protein sequence ID" value="GFO66974.1"/>
    <property type="molecule type" value="Genomic_DNA"/>
</dbReference>
<dbReference type="Proteomes" id="UP000587586">
    <property type="component" value="Unassembled WGS sequence"/>
</dbReference>
<gene>
    <name evidence="1" type="ORF">GMLC_05530</name>
</gene>
<dbReference type="InterPro" id="IPR010921">
    <property type="entry name" value="Trp_repressor/repl_initiator"/>
</dbReference>
<accession>A0A6V8N4T8</accession>
<comment type="caution">
    <text evidence="1">The sequence shown here is derived from an EMBL/GenBank/DDBJ whole genome shotgun (WGS) entry which is preliminary data.</text>
</comment>
<dbReference type="SUPFAM" id="SSF48295">
    <property type="entry name" value="TrpR-like"/>
    <property type="match status" value="1"/>
</dbReference>
<evidence type="ECO:0000313" key="1">
    <source>
        <dbReference type="EMBL" id="GFO66974.1"/>
    </source>
</evidence>
<reference evidence="2" key="1">
    <citation type="submission" date="2020-06" db="EMBL/GenBank/DDBJ databases">
        <title>Draft genomic sequecing of Geomonas sp. Red745.</title>
        <authorList>
            <person name="Itoh H."/>
            <person name="Xu Z.X."/>
            <person name="Ushijima N."/>
            <person name="Masuda Y."/>
            <person name="Shiratori Y."/>
            <person name="Senoo K."/>
        </authorList>
    </citation>
    <scope>NUCLEOTIDE SEQUENCE [LARGE SCALE GENOMIC DNA]</scope>
    <source>
        <strain evidence="2">Red745</strain>
    </source>
</reference>
<sequence>MVRSSGGWQALTVNRKFGDYRKGDERILGDSAFVEEVLNSAQEKLVACREMQHQDLDLDDLVRIAAKLLGLAPKDVWSVGKRSAVVQAKSLVCYWATNELGMTALKSEKGWRYRSRVQVGQSCGANS</sequence>
<keyword evidence="2" id="KW-1185">Reference proteome</keyword>
<dbReference type="GO" id="GO:0043565">
    <property type="term" value="F:sequence-specific DNA binding"/>
    <property type="evidence" value="ECO:0007669"/>
    <property type="project" value="InterPro"/>
</dbReference>
<organism evidence="1 2">
    <name type="scientific">Geomonas limicola</name>
    <dbReference type="NCBI Taxonomy" id="2740186"/>
    <lineage>
        <taxon>Bacteria</taxon>
        <taxon>Pseudomonadati</taxon>
        <taxon>Thermodesulfobacteriota</taxon>
        <taxon>Desulfuromonadia</taxon>
        <taxon>Geobacterales</taxon>
        <taxon>Geobacteraceae</taxon>
        <taxon>Geomonas</taxon>
    </lineage>
</organism>
<protein>
    <submittedName>
        <fullName evidence="1">Uncharacterized protein</fullName>
    </submittedName>
</protein>
<name>A0A6V8N4T8_9BACT</name>
<dbReference type="AlphaFoldDB" id="A0A6V8N4T8"/>
<proteinExistence type="predicted"/>
<evidence type="ECO:0000313" key="2">
    <source>
        <dbReference type="Proteomes" id="UP000587586"/>
    </source>
</evidence>